<sequence>AQGVYTIVDFHQGFPDWLLPMLEPIKRDCGGVLPEVAKLIGECRAFASFNYTTDPATGFPRTQDCLSLGFDQYDRSPEVASAWGNFFAYESAQQKVQDFWRVVATALAGSAGVLAYDLVNEPLAGNFFADPDLLIPGHADLHLLQPMYARLHDVIRAVDPGGIMMYEPAPVPDSLPAWLPVAGGVHSSGFTAGPAGAAMSYHIYSCGFALAACDKRGDPASSDCDVCDKFATTAVTKRQEEVTKLGGAAFLTEFGACSGSETCIAEINRIADRADSALHSWAYWQFKYYHDITTVAGPEEGFYHADGSLQDGKVAALSRTYAPIIAGRPELVRYDAKTGAFHLRLSTDAGTDHLPTEIYLNRKMNYPGQGFVVHALNATVEDQGDGPLLVTALARVPAGLQVDVVVTRPYSGPTSGTFAAASKDAIKWQVEESSSPGFGLSVSEKSKGWRALKVFSDDGKLICALETSKGGTVAQHCSLEGKDRHGFLFQYYVEIWKAGVLSIPVLLLLY</sequence>
<dbReference type="Gene3D" id="3.20.20.80">
    <property type="entry name" value="Glycosidases"/>
    <property type="match status" value="1"/>
</dbReference>
<dbReference type="Pfam" id="PF18564">
    <property type="entry name" value="Glyco_hydro_5_C"/>
    <property type="match status" value="1"/>
</dbReference>
<comment type="caution">
    <text evidence="7">The sequence shown here is derived from an EMBL/GenBank/DDBJ whole genome shotgun (WGS) entry which is preliminary data.</text>
</comment>
<dbReference type="Proteomes" id="UP000654075">
    <property type="component" value="Unassembled WGS sequence"/>
</dbReference>
<dbReference type="Gene3D" id="2.60.40.1180">
    <property type="entry name" value="Golgi alpha-mannosidase II"/>
    <property type="match status" value="1"/>
</dbReference>
<dbReference type="GO" id="GO:0004553">
    <property type="term" value="F:hydrolase activity, hydrolyzing O-glycosyl compounds"/>
    <property type="evidence" value="ECO:0007669"/>
    <property type="project" value="InterPro"/>
</dbReference>
<reference evidence="7" key="1">
    <citation type="submission" date="2021-02" db="EMBL/GenBank/DDBJ databases">
        <authorList>
            <person name="Dougan E. K."/>
            <person name="Rhodes N."/>
            <person name="Thang M."/>
            <person name="Chan C."/>
        </authorList>
    </citation>
    <scope>NUCLEOTIDE SEQUENCE</scope>
</reference>
<evidence type="ECO:0000256" key="3">
    <source>
        <dbReference type="ARBA" id="ARBA00023295"/>
    </source>
</evidence>
<keyword evidence="3 4" id="KW-0326">Glycosidase</keyword>
<dbReference type="InterPro" id="IPR041036">
    <property type="entry name" value="GH5_C"/>
</dbReference>
<dbReference type="PANTHER" id="PTHR31308:SF3">
    <property type="entry name" value="ENDOGLYCOCERAMIDASE"/>
    <property type="match status" value="1"/>
</dbReference>
<evidence type="ECO:0000313" key="8">
    <source>
        <dbReference type="Proteomes" id="UP000654075"/>
    </source>
</evidence>
<dbReference type="OrthoDB" id="1887033at2759"/>
<evidence type="ECO:0000256" key="2">
    <source>
        <dbReference type="ARBA" id="ARBA00022801"/>
    </source>
</evidence>
<accession>A0A813DI13</accession>
<evidence type="ECO:0000313" key="7">
    <source>
        <dbReference type="EMBL" id="CAE8588582.1"/>
    </source>
</evidence>
<feature type="domain" description="Glycoside hydrolase family 5 C-terminal" evidence="6">
    <location>
        <begin position="319"/>
        <end position="389"/>
    </location>
</feature>
<evidence type="ECO:0000259" key="6">
    <source>
        <dbReference type="Pfam" id="PF18564"/>
    </source>
</evidence>
<feature type="non-terminal residue" evidence="7">
    <location>
        <position position="1"/>
    </location>
</feature>
<organism evidence="7 8">
    <name type="scientific">Polarella glacialis</name>
    <name type="common">Dinoflagellate</name>
    <dbReference type="NCBI Taxonomy" id="89957"/>
    <lineage>
        <taxon>Eukaryota</taxon>
        <taxon>Sar</taxon>
        <taxon>Alveolata</taxon>
        <taxon>Dinophyceae</taxon>
        <taxon>Suessiales</taxon>
        <taxon>Suessiaceae</taxon>
        <taxon>Polarella</taxon>
    </lineage>
</organism>
<feature type="domain" description="Glycoside hydrolase family 5" evidence="5">
    <location>
        <begin position="89"/>
        <end position="288"/>
    </location>
</feature>
<evidence type="ECO:0000256" key="4">
    <source>
        <dbReference type="RuleBase" id="RU361153"/>
    </source>
</evidence>
<dbReference type="AlphaFoldDB" id="A0A813DI13"/>
<proteinExistence type="inferred from homology"/>
<dbReference type="SUPFAM" id="SSF51445">
    <property type="entry name" value="(Trans)glycosidases"/>
    <property type="match status" value="1"/>
</dbReference>
<dbReference type="InterPro" id="IPR001547">
    <property type="entry name" value="Glyco_hydro_5"/>
</dbReference>
<dbReference type="GO" id="GO:0000272">
    <property type="term" value="P:polysaccharide catabolic process"/>
    <property type="evidence" value="ECO:0007669"/>
    <property type="project" value="InterPro"/>
</dbReference>
<gene>
    <name evidence="7" type="ORF">PGLA1383_LOCUS7376</name>
</gene>
<dbReference type="InterPro" id="IPR017853">
    <property type="entry name" value="GH"/>
</dbReference>
<dbReference type="EMBL" id="CAJNNV010003222">
    <property type="protein sequence ID" value="CAE8588582.1"/>
    <property type="molecule type" value="Genomic_DNA"/>
</dbReference>
<dbReference type="InterPro" id="IPR013780">
    <property type="entry name" value="Glyco_hydro_b"/>
</dbReference>
<dbReference type="GO" id="GO:1901136">
    <property type="term" value="P:carbohydrate derivative catabolic process"/>
    <property type="evidence" value="ECO:0007669"/>
    <property type="project" value="UniProtKB-ARBA"/>
</dbReference>
<evidence type="ECO:0000259" key="5">
    <source>
        <dbReference type="Pfam" id="PF00150"/>
    </source>
</evidence>
<dbReference type="InterPro" id="IPR052066">
    <property type="entry name" value="Glycosphingolipid_Hydrolases"/>
</dbReference>
<evidence type="ECO:0008006" key="9">
    <source>
        <dbReference type="Google" id="ProtNLM"/>
    </source>
</evidence>
<keyword evidence="8" id="KW-1185">Reference proteome</keyword>
<dbReference type="OMA" id="FGAVEND"/>
<dbReference type="GO" id="GO:0016042">
    <property type="term" value="P:lipid catabolic process"/>
    <property type="evidence" value="ECO:0007669"/>
    <property type="project" value="UniProtKB-ARBA"/>
</dbReference>
<dbReference type="Pfam" id="PF00150">
    <property type="entry name" value="Cellulase"/>
    <property type="match status" value="1"/>
</dbReference>
<protein>
    <recommendedName>
        <fullName evidence="9">Glycoside hydrolase family 5 domain-containing protein</fullName>
    </recommendedName>
</protein>
<dbReference type="PANTHER" id="PTHR31308">
    <property type="match status" value="1"/>
</dbReference>
<keyword evidence="2 4" id="KW-0378">Hydrolase</keyword>
<evidence type="ECO:0000256" key="1">
    <source>
        <dbReference type="ARBA" id="ARBA00005641"/>
    </source>
</evidence>
<name>A0A813DI13_POLGL</name>
<comment type="similarity">
    <text evidence="1 4">Belongs to the glycosyl hydrolase 5 (cellulase A) family.</text>
</comment>